<reference evidence="2" key="1">
    <citation type="journal article" date="2021" name="Nat. Commun.">
        <title>Genetic determinants of endophytism in the Arabidopsis root mycobiome.</title>
        <authorList>
            <person name="Mesny F."/>
            <person name="Miyauchi S."/>
            <person name="Thiergart T."/>
            <person name="Pickel B."/>
            <person name="Atanasova L."/>
            <person name="Karlsson M."/>
            <person name="Huettel B."/>
            <person name="Barry K.W."/>
            <person name="Haridas S."/>
            <person name="Chen C."/>
            <person name="Bauer D."/>
            <person name="Andreopoulos W."/>
            <person name="Pangilinan J."/>
            <person name="LaButti K."/>
            <person name="Riley R."/>
            <person name="Lipzen A."/>
            <person name="Clum A."/>
            <person name="Drula E."/>
            <person name="Henrissat B."/>
            <person name="Kohler A."/>
            <person name="Grigoriev I.V."/>
            <person name="Martin F.M."/>
            <person name="Hacquard S."/>
        </authorList>
    </citation>
    <scope>NUCLEOTIDE SEQUENCE</scope>
    <source>
        <strain evidence="2">MPI-CAGE-CH-0230</strain>
    </source>
</reference>
<dbReference type="EMBL" id="JAGTJQ010000001">
    <property type="protein sequence ID" value="KAH7039658.1"/>
    <property type="molecule type" value="Genomic_DNA"/>
</dbReference>
<gene>
    <name evidence="2" type="ORF">B0I36DRAFT_357058</name>
</gene>
<comment type="caution">
    <text evidence="2">The sequence shown here is derived from an EMBL/GenBank/DDBJ whole genome shotgun (WGS) entry which is preliminary data.</text>
</comment>
<dbReference type="GeneID" id="70187286"/>
<dbReference type="RefSeq" id="XP_046017713.1">
    <property type="nucleotide sequence ID" value="XM_046157740.1"/>
</dbReference>
<proteinExistence type="predicted"/>
<feature type="chain" id="PRO_5040287845" evidence="1">
    <location>
        <begin position="23"/>
        <end position="85"/>
    </location>
</feature>
<evidence type="ECO:0000313" key="3">
    <source>
        <dbReference type="Proteomes" id="UP000756346"/>
    </source>
</evidence>
<keyword evidence="3" id="KW-1185">Reference proteome</keyword>
<evidence type="ECO:0000313" key="2">
    <source>
        <dbReference type="EMBL" id="KAH7039658.1"/>
    </source>
</evidence>
<evidence type="ECO:0000256" key="1">
    <source>
        <dbReference type="SAM" id="SignalP"/>
    </source>
</evidence>
<dbReference type="AlphaFoldDB" id="A0A9P9BUW4"/>
<sequence>MKTSFATLITSALAATTSMVTAAPSGSTGTGTDTIAERDNCFYPSSCSSTWSGKCEDYCGTRGFSHMTGEDCEWPSKKCCCITEI</sequence>
<name>A0A9P9BUW4_9PEZI</name>
<keyword evidence="1" id="KW-0732">Signal</keyword>
<protein>
    <submittedName>
        <fullName evidence="2">Uncharacterized protein</fullName>
    </submittedName>
</protein>
<dbReference type="Proteomes" id="UP000756346">
    <property type="component" value="Unassembled WGS sequence"/>
</dbReference>
<organism evidence="2 3">
    <name type="scientific">Microdochium trichocladiopsis</name>
    <dbReference type="NCBI Taxonomy" id="1682393"/>
    <lineage>
        <taxon>Eukaryota</taxon>
        <taxon>Fungi</taxon>
        <taxon>Dikarya</taxon>
        <taxon>Ascomycota</taxon>
        <taxon>Pezizomycotina</taxon>
        <taxon>Sordariomycetes</taxon>
        <taxon>Xylariomycetidae</taxon>
        <taxon>Xylariales</taxon>
        <taxon>Microdochiaceae</taxon>
        <taxon>Microdochium</taxon>
    </lineage>
</organism>
<dbReference type="OrthoDB" id="4920918at2759"/>
<feature type="signal peptide" evidence="1">
    <location>
        <begin position="1"/>
        <end position="22"/>
    </location>
</feature>
<accession>A0A9P9BUW4</accession>